<evidence type="ECO:0000256" key="12">
    <source>
        <dbReference type="ARBA" id="ARBA00023186"/>
    </source>
</evidence>
<evidence type="ECO:0000256" key="2">
    <source>
        <dbReference type="ARBA" id="ARBA00008823"/>
    </source>
</evidence>
<keyword evidence="13" id="KW-0676">Redox-active center</keyword>
<evidence type="ECO:0000256" key="8">
    <source>
        <dbReference type="ARBA" id="ARBA00022989"/>
    </source>
</evidence>
<keyword evidence="7" id="KW-0249">Electron transport</keyword>
<sequence>MTSSSTQTGLLPLHPTLLSIGYLVGFLSCVGLLAAAYYFEYVLYLDPCPLCIMQRIATLAIGLGCLAAFFTRNSKISHLIALVFILASAIFGTWVADHHVWIQGLPADQVPSCGTSLEYMIETLPLNELITTMLRGNGSCADVVWSFWGLSMPEWTRIWFFGFVVAAVVALASTLKRR</sequence>
<dbReference type="Gene3D" id="1.20.1550.10">
    <property type="entry name" value="DsbB-like"/>
    <property type="match status" value="1"/>
</dbReference>
<dbReference type="SUPFAM" id="SSF158442">
    <property type="entry name" value="DsbB-like"/>
    <property type="match status" value="1"/>
</dbReference>
<keyword evidence="8 14" id="KW-1133">Transmembrane helix</keyword>
<keyword evidence="12" id="KW-0143">Chaperone</keyword>
<evidence type="ECO:0000256" key="1">
    <source>
        <dbReference type="ARBA" id="ARBA00004429"/>
    </source>
</evidence>
<proteinExistence type="inferred from homology"/>
<dbReference type="PANTHER" id="PTHR36570:SF3">
    <property type="entry name" value="DISULFIDE BOND FORMATION PROTEIN B"/>
    <property type="match status" value="1"/>
</dbReference>
<feature type="transmembrane region" description="Helical" evidence="14">
    <location>
        <begin position="52"/>
        <end position="71"/>
    </location>
</feature>
<evidence type="ECO:0000256" key="7">
    <source>
        <dbReference type="ARBA" id="ARBA00022982"/>
    </source>
</evidence>
<reference evidence="15" key="1">
    <citation type="submission" date="2015-10" db="EMBL/GenBank/DDBJ databases">
        <authorList>
            <person name="Gilbert D.G."/>
        </authorList>
    </citation>
    <scope>NUCLEOTIDE SEQUENCE</scope>
</reference>
<dbReference type="HAMAP" id="MF_00286">
    <property type="entry name" value="DsbB"/>
    <property type="match status" value="1"/>
</dbReference>
<feature type="transmembrane region" description="Helical" evidence="14">
    <location>
        <begin position="20"/>
        <end position="40"/>
    </location>
</feature>
<keyword evidence="11" id="KW-1015">Disulfide bond</keyword>
<keyword evidence="3" id="KW-0813">Transport</keyword>
<keyword evidence="10 14" id="KW-0472">Membrane</keyword>
<protein>
    <submittedName>
        <fullName evidence="15">Periplasmic thiol:disulfide oxidoreductase DsbB, required for DsbA reoxidation</fullName>
    </submittedName>
</protein>
<evidence type="ECO:0000256" key="3">
    <source>
        <dbReference type="ARBA" id="ARBA00022448"/>
    </source>
</evidence>
<evidence type="ECO:0000313" key="15">
    <source>
        <dbReference type="EMBL" id="CUS42099.1"/>
    </source>
</evidence>
<organism evidence="15">
    <name type="scientific">hydrothermal vent metagenome</name>
    <dbReference type="NCBI Taxonomy" id="652676"/>
    <lineage>
        <taxon>unclassified sequences</taxon>
        <taxon>metagenomes</taxon>
        <taxon>ecological metagenomes</taxon>
    </lineage>
</organism>
<evidence type="ECO:0000256" key="9">
    <source>
        <dbReference type="ARBA" id="ARBA00023002"/>
    </source>
</evidence>
<keyword evidence="6 14" id="KW-0812">Transmembrane</keyword>
<keyword evidence="4" id="KW-1003">Cell membrane</keyword>
<keyword evidence="5" id="KW-0997">Cell inner membrane</keyword>
<accession>A0A160TGF2</accession>
<comment type="similarity">
    <text evidence="2">Belongs to the DsbB family.</text>
</comment>
<dbReference type="GO" id="GO:0015035">
    <property type="term" value="F:protein-disulfide reductase activity"/>
    <property type="evidence" value="ECO:0007669"/>
    <property type="project" value="InterPro"/>
</dbReference>
<gene>
    <name evidence="15" type="ORF">MGWOODY_Tha1381</name>
</gene>
<evidence type="ECO:0000256" key="10">
    <source>
        <dbReference type="ARBA" id="ARBA00023136"/>
    </source>
</evidence>
<dbReference type="GO" id="GO:0006457">
    <property type="term" value="P:protein folding"/>
    <property type="evidence" value="ECO:0007669"/>
    <property type="project" value="InterPro"/>
</dbReference>
<dbReference type="InterPro" id="IPR003752">
    <property type="entry name" value="DiS_bond_form_DsbB/BdbC"/>
</dbReference>
<name>A0A160TGF2_9ZZZZ</name>
<feature type="transmembrane region" description="Helical" evidence="14">
    <location>
        <begin position="78"/>
        <end position="96"/>
    </location>
</feature>
<evidence type="ECO:0000256" key="14">
    <source>
        <dbReference type="SAM" id="Phobius"/>
    </source>
</evidence>
<evidence type="ECO:0000256" key="13">
    <source>
        <dbReference type="ARBA" id="ARBA00023284"/>
    </source>
</evidence>
<dbReference type="InterPro" id="IPR050183">
    <property type="entry name" value="DsbB"/>
</dbReference>
<evidence type="ECO:0000256" key="5">
    <source>
        <dbReference type="ARBA" id="ARBA00022519"/>
    </source>
</evidence>
<dbReference type="EMBL" id="CZQC01000061">
    <property type="protein sequence ID" value="CUS42099.1"/>
    <property type="molecule type" value="Genomic_DNA"/>
</dbReference>
<dbReference type="Pfam" id="PF02600">
    <property type="entry name" value="DsbB"/>
    <property type="match status" value="1"/>
</dbReference>
<evidence type="ECO:0000256" key="11">
    <source>
        <dbReference type="ARBA" id="ARBA00023157"/>
    </source>
</evidence>
<dbReference type="InterPro" id="IPR023380">
    <property type="entry name" value="DsbB-like_sf"/>
</dbReference>
<dbReference type="InterPro" id="IPR022920">
    <property type="entry name" value="Disulphide_bond_form_DsbB"/>
</dbReference>
<dbReference type="AlphaFoldDB" id="A0A160TGF2"/>
<dbReference type="PANTHER" id="PTHR36570">
    <property type="entry name" value="DISULFIDE BOND FORMATION PROTEIN B"/>
    <property type="match status" value="1"/>
</dbReference>
<evidence type="ECO:0000256" key="6">
    <source>
        <dbReference type="ARBA" id="ARBA00022692"/>
    </source>
</evidence>
<dbReference type="GO" id="GO:0005886">
    <property type="term" value="C:plasma membrane"/>
    <property type="evidence" value="ECO:0007669"/>
    <property type="project" value="UniProtKB-SubCell"/>
</dbReference>
<comment type="subcellular location">
    <subcellularLocation>
        <location evidence="1">Cell inner membrane</location>
        <topology evidence="1">Multi-pass membrane protein</topology>
    </subcellularLocation>
</comment>
<evidence type="ECO:0000256" key="4">
    <source>
        <dbReference type="ARBA" id="ARBA00022475"/>
    </source>
</evidence>
<feature type="transmembrane region" description="Helical" evidence="14">
    <location>
        <begin position="158"/>
        <end position="175"/>
    </location>
</feature>
<keyword evidence="9" id="KW-0560">Oxidoreductase</keyword>